<dbReference type="PANTHER" id="PTHR14647:SF56">
    <property type="entry name" value="GALACTOSYLCERAMIDE SULFOTRANSFERASE"/>
    <property type="match status" value="1"/>
</dbReference>
<proteinExistence type="inferred from homology"/>
<evidence type="ECO:0000256" key="4">
    <source>
        <dbReference type="ARBA" id="ARBA00022692"/>
    </source>
</evidence>
<evidence type="ECO:0000256" key="8">
    <source>
        <dbReference type="ARBA" id="ARBA00023136"/>
    </source>
</evidence>
<evidence type="ECO:0000256" key="1">
    <source>
        <dbReference type="ARBA" id="ARBA00004323"/>
    </source>
</evidence>
<dbReference type="Proteomes" id="UP001177744">
    <property type="component" value="Unassembled WGS sequence"/>
</dbReference>
<evidence type="ECO:0000256" key="9">
    <source>
        <dbReference type="ARBA" id="ARBA00023180"/>
    </source>
</evidence>
<comment type="similarity">
    <text evidence="2">Belongs to the galactose-3-O-sulfotransferase family.</text>
</comment>
<evidence type="ECO:0000313" key="13">
    <source>
        <dbReference type="Proteomes" id="UP001177744"/>
    </source>
</evidence>
<dbReference type="GO" id="GO:0042552">
    <property type="term" value="P:myelination"/>
    <property type="evidence" value="ECO:0007669"/>
    <property type="project" value="TreeGrafter"/>
</dbReference>
<comment type="caution">
    <text evidence="12">The sequence shown here is derived from an EMBL/GenBank/DDBJ whole genome shotgun (WGS) entry which is preliminary data.</text>
</comment>
<name>A0AA40HCZ6_CNENI</name>
<accession>A0AA40HCZ6</accession>
<evidence type="ECO:0000256" key="3">
    <source>
        <dbReference type="ARBA" id="ARBA00022679"/>
    </source>
</evidence>
<dbReference type="InterPro" id="IPR027417">
    <property type="entry name" value="P-loop_NTPase"/>
</dbReference>
<dbReference type="Gene3D" id="3.40.50.300">
    <property type="entry name" value="P-loop containing nucleotide triphosphate hydrolases"/>
    <property type="match status" value="1"/>
</dbReference>
<dbReference type="GO" id="GO:0006682">
    <property type="term" value="P:galactosylceramide biosynthetic process"/>
    <property type="evidence" value="ECO:0007669"/>
    <property type="project" value="TreeGrafter"/>
</dbReference>
<evidence type="ECO:0000256" key="11">
    <source>
        <dbReference type="SAM" id="Phobius"/>
    </source>
</evidence>
<dbReference type="PANTHER" id="PTHR14647">
    <property type="entry name" value="GALACTOSE-3-O-SULFOTRANSFERASE"/>
    <property type="match status" value="1"/>
</dbReference>
<feature type="transmembrane region" description="Helical" evidence="11">
    <location>
        <begin position="80"/>
        <end position="98"/>
    </location>
</feature>
<keyword evidence="6 11" id="KW-1133">Transmembrane helix</keyword>
<dbReference type="InterPro" id="IPR009729">
    <property type="entry name" value="Gal-3-0_sulfotransfrase"/>
</dbReference>
<dbReference type="GO" id="GO:0001733">
    <property type="term" value="F:galactosylceramide sulfotransferase activity"/>
    <property type="evidence" value="ECO:0007669"/>
    <property type="project" value="InterPro"/>
</dbReference>
<evidence type="ECO:0000313" key="12">
    <source>
        <dbReference type="EMBL" id="KAK1328371.1"/>
    </source>
</evidence>
<dbReference type="EMBL" id="JAULJE010000023">
    <property type="protein sequence ID" value="KAK1328371.1"/>
    <property type="molecule type" value="Genomic_DNA"/>
</dbReference>
<keyword evidence="7" id="KW-0333">Golgi apparatus</keyword>
<keyword evidence="3" id="KW-0808">Transferase</keyword>
<evidence type="ECO:0000256" key="2">
    <source>
        <dbReference type="ARBA" id="ARBA00008124"/>
    </source>
</evidence>
<protein>
    <recommendedName>
        <fullName evidence="14">Galactosylceramide sulfotransferase</fullName>
    </recommendedName>
</protein>
<dbReference type="GO" id="GO:0000139">
    <property type="term" value="C:Golgi membrane"/>
    <property type="evidence" value="ECO:0007669"/>
    <property type="project" value="UniProtKB-SubCell"/>
</dbReference>
<dbReference type="FunFam" id="3.40.50.300:FF:000807">
    <property type="entry name" value="galactosylceramide sulfotransferase isoform X1"/>
    <property type="match status" value="1"/>
</dbReference>
<evidence type="ECO:0008006" key="14">
    <source>
        <dbReference type="Google" id="ProtNLM"/>
    </source>
</evidence>
<gene>
    <name evidence="12" type="ORF">QTO34_011944</name>
</gene>
<dbReference type="Pfam" id="PF06990">
    <property type="entry name" value="Gal-3-0_sulfotr"/>
    <property type="match status" value="1"/>
</dbReference>
<organism evidence="12 13">
    <name type="scientific">Cnephaeus nilssonii</name>
    <name type="common">Northern bat</name>
    <name type="synonym">Eptesicus nilssonii</name>
    <dbReference type="NCBI Taxonomy" id="3371016"/>
    <lineage>
        <taxon>Eukaryota</taxon>
        <taxon>Metazoa</taxon>
        <taxon>Chordata</taxon>
        <taxon>Craniata</taxon>
        <taxon>Vertebrata</taxon>
        <taxon>Euteleostomi</taxon>
        <taxon>Mammalia</taxon>
        <taxon>Eutheria</taxon>
        <taxon>Laurasiatheria</taxon>
        <taxon>Chiroptera</taxon>
        <taxon>Yangochiroptera</taxon>
        <taxon>Vespertilionidae</taxon>
        <taxon>Cnephaeus</taxon>
    </lineage>
</organism>
<keyword evidence="9" id="KW-0325">Glycoprotein</keyword>
<keyword evidence="4 11" id="KW-0812">Transmembrane</keyword>
<dbReference type="SUPFAM" id="SSF52540">
    <property type="entry name" value="P-loop containing nucleoside triphosphate hydrolases"/>
    <property type="match status" value="1"/>
</dbReference>
<evidence type="ECO:0000256" key="6">
    <source>
        <dbReference type="ARBA" id="ARBA00022989"/>
    </source>
</evidence>
<comment type="subcellular location">
    <subcellularLocation>
        <location evidence="1">Golgi apparatus membrane</location>
        <topology evidence="1">Single-pass type II membrane protein</topology>
    </subcellularLocation>
</comment>
<evidence type="ECO:0000256" key="7">
    <source>
        <dbReference type="ARBA" id="ARBA00023034"/>
    </source>
</evidence>
<keyword evidence="5" id="KW-0735">Signal-anchor</keyword>
<feature type="region of interest" description="Disordered" evidence="10">
    <location>
        <begin position="120"/>
        <end position="149"/>
    </location>
</feature>
<feature type="compositionally biased region" description="Low complexity" evidence="10">
    <location>
        <begin position="135"/>
        <end position="148"/>
    </location>
</feature>
<dbReference type="AlphaFoldDB" id="A0AA40HCZ6"/>
<evidence type="ECO:0000256" key="5">
    <source>
        <dbReference type="ARBA" id="ARBA00022968"/>
    </source>
</evidence>
<keyword evidence="8 11" id="KW-0472">Membrane</keyword>
<reference evidence="12" key="1">
    <citation type="submission" date="2023-06" db="EMBL/GenBank/DDBJ databases">
        <title>Reference genome for the Northern bat (Eptesicus nilssonii), a most northern bat species.</title>
        <authorList>
            <person name="Laine V.N."/>
            <person name="Pulliainen A.T."/>
            <person name="Lilley T.M."/>
        </authorList>
    </citation>
    <scope>NUCLEOTIDE SEQUENCE</scope>
    <source>
        <strain evidence="12">BLF_Eptnil</strain>
        <tissue evidence="12">Kidney</tissue>
    </source>
</reference>
<sequence length="500" mass="56856">MALETLTLISEGGSSPSCSHDCRSFSFLSLSLVTPAAPPASTHTSVPKARSKCVFLPLPRTEVSEMPPPQKKRWESMAKGLVLGALFTSFLLLLYSYAVPPLHASLPPREWPSWVARGRTPEGTPSCSPGESETAASPANGSSSSPGGCQPRRDIVFMKTHKTASSTLLNILFRFGQKHGLKFAFPSGRNDFDYPAFFARSLVQDYRPGACFNIICNHMRFHYDEVRGLVPPNATFITVLRDPARLFESSFHYFGSVVPFTWKLAGRDKLAAFLQDPERYYDPRGYNAHYLRNLLFFDLGYDSGLDPRSPQVQAHILEVERRFHLVLLQEYFDESLVLLRHLLCWELEDVLYFKLNARRASAVPRLSGELYRRATAWNVLDARLYRHFNASFWRKVEAFGRERMAREVAALRRANARMRRICIDGGRAVDAAAIQDAAMQPWQPLGAKSILGYNLKKSIGQRHAQLCRRMLTPEIQYLMDLGVNLWVTKLWKFVRDFLQW</sequence>
<keyword evidence="13" id="KW-1185">Reference proteome</keyword>
<evidence type="ECO:0000256" key="10">
    <source>
        <dbReference type="SAM" id="MobiDB-lite"/>
    </source>
</evidence>